<dbReference type="Pfam" id="PF05016">
    <property type="entry name" value="ParE_toxin"/>
    <property type="match status" value="1"/>
</dbReference>
<comment type="caution">
    <text evidence="4">The sequence shown here is derived from an EMBL/GenBank/DDBJ whole genome shotgun (WGS) entry which is preliminary data.</text>
</comment>
<dbReference type="PANTHER" id="PTHR33755:SF9">
    <property type="entry name" value="TOXIN PARE1"/>
    <property type="match status" value="1"/>
</dbReference>
<dbReference type="InterPro" id="IPR007712">
    <property type="entry name" value="RelE/ParE_toxin"/>
</dbReference>
<dbReference type="Proteomes" id="UP000284853">
    <property type="component" value="Unassembled WGS sequence"/>
</dbReference>
<dbReference type="InterPro" id="IPR028344">
    <property type="entry name" value="ParE1/4"/>
</dbReference>
<gene>
    <name evidence="4" type="ORF">CKQ54_02915</name>
</gene>
<evidence type="ECO:0000256" key="1">
    <source>
        <dbReference type="ARBA" id="ARBA00006226"/>
    </source>
</evidence>
<protein>
    <recommendedName>
        <fullName evidence="3">Toxin</fullName>
    </recommendedName>
</protein>
<dbReference type="Gene3D" id="3.30.2310.20">
    <property type="entry name" value="RelE-like"/>
    <property type="match status" value="1"/>
</dbReference>
<accession>A0ABX9PS69</accession>
<proteinExistence type="inferred from homology"/>
<dbReference type="EMBL" id="NSDJ01000001">
    <property type="protein sequence ID" value="RKF67405.1"/>
    <property type="molecule type" value="Genomic_DNA"/>
</dbReference>
<reference evidence="4 5" key="1">
    <citation type="submission" date="2017-08" db="EMBL/GenBank/DDBJ databases">
        <title>Comparative genomics of bacteria isolated from necrotic lesions of AOD affected trees.</title>
        <authorList>
            <person name="Doonan J."/>
            <person name="Denman S."/>
            <person name="Mcdonald J.E."/>
        </authorList>
    </citation>
    <scope>NUCLEOTIDE SEQUENCE [LARGE SCALE GENOMIC DNA]</scope>
    <source>
        <strain evidence="4 5">CIP 105588</strain>
    </source>
</reference>
<comment type="similarity">
    <text evidence="1 3">Belongs to the RelE toxin family.</text>
</comment>
<evidence type="ECO:0000256" key="3">
    <source>
        <dbReference type="PIRNR" id="PIRNR029218"/>
    </source>
</evidence>
<sequence length="112" mass="13277">MSRYQIAREAQEDLFDIQRYSQKHWGKAQSDKYLSELFVLFSMLATHPEMGRPVSFREDLFRFPHQHHMAYFLTTPEAIIFIAIMHQSRSPADVLSMRLHEPEASYLAIFQD</sequence>
<evidence type="ECO:0000256" key="2">
    <source>
        <dbReference type="ARBA" id="ARBA00022649"/>
    </source>
</evidence>
<dbReference type="PIRSF" id="PIRSF029218">
    <property type="entry name" value="ParE"/>
    <property type="match status" value="1"/>
</dbReference>
<dbReference type="PANTHER" id="PTHR33755">
    <property type="entry name" value="TOXIN PARE1-RELATED"/>
    <property type="match status" value="1"/>
</dbReference>
<organism evidence="4 5">
    <name type="scientific">Rahnella variigena</name>
    <dbReference type="NCBI Taxonomy" id="574964"/>
    <lineage>
        <taxon>Bacteria</taxon>
        <taxon>Pseudomonadati</taxon>
        <taxon>Pseudomonadota</taxon>
        <taxon>Gammaproteobacteria</taxon>
        <taxon>Enterobacterales</taxon>
        <taxon>Yersiniaceae</taxon>
        <taxon>Rahnella</taxon>
    </lineage>
</organism>
<keyword evidence="2" id="KW-1277">Toxin-antitoxin system</keyword>
<evidence type="ECO:0000313" key="4">
    <source>
        <dbReference type="EMBL" id="RKF67405.1"/>
    </source>
</evidence>
<dbReference type="RefSeq" id="WP_120163160.1">
    <property type="nucleotide sequence ID" value="NZ_JBLYPM010000015.1"/>
</dbReference>
<name>A0ABX9PS69_9GAMM</name>
<evidence type="ECO:0000313" key="5">
    <source>
        <dbReference type="Proteomes" id="UP000284853"/>
    </source>
</evidence>
<dbReference type="InterPro" id="IPR035093">
    <property type="entry name" value="RelE/ParE_toxin_dom_sf"/>
</dbReference>
<dbReference type="GeneID" id="302707749"/>
<keyword evidence="5" id="KW-1185">Reference proteome</keyword>
<dbReference type="InterPro" id="IPR051803">
    <property type="entry name" value="TA_system_RelE-like_toxin"/>
</dbReference>